<dbReference type="GO" id="GO:0016409">
    <property type="term" value="F:palmitoyltransferase activity"/>
    <property type="evidence" value="ECO:0007669"/>
    <property type="project" value="InterPro"/>
</dbReference>
<proteinExistence type="predicted"/>
<dbReference type="Proteomes" id="UP001321473">
    <property type="component" value="Unassembled WGS sequence"/>
</dbReference>
<evidence type="ECO:0000313" key="2">
    <source>
        <dbReference type="EMBL" id="KAK8779622.1"/>
    </source>
</evidence>
<protein>
    <submittedName>
        <fullName evidence="2">Uncharacterized protein</fullName>
    </submittedName>
</protein>
<sequence length="219" mass="25063">MEPQPGVLDILAQFCQRLVHWGPVTALLIIKFIFLTSLYVTSMWLSPYGSTLGTINHAVFIGWVGVLLYNFFMAVAMGPGFVPLKWRPLKIIVRNETTIENWIVAKAQMRERENEEDFIYPYNLGVAENLKQVFFTPLGDGITWPVVPGCNQYTLTVEQILQKHDKRLRTRLYTVVQPYRGSFFPISHGCTVCMTTPLTDEPRIAVSPGDRVLVTRWKK</sequence>
<keyword evidence="1" id="KW-0472">Membrane</keyword>
<keyword evidence="1" id="KW-1133">Transmembrane helix</keyword>
<dbReference type="AlphaFoldDB" id="A0AAQ4EYG0"/>
<evidence type="ECO:0000313" key="3">
    <source>
        <dbReference type="Proteomes" id="UP001321473"/>
    </source>
</evidence>
<evidence type="ECO:0000256" key="1">
    <source>
        <dbReference type="SAM" id="Phobius"/>
    </source>
</evidence>
<gene>
    <name evidence="2" type="ORF">V5799_019037</name>
</gene>
<organism evidence="2 3">
    <name type="scientific">Amblyomma americanum</name>
    <name type="common">Lone star tick</name>
    <dbReference type="NCBI Taxonomy" id="6943"/>
    <lineage>
        <taxon>Eukaryota</taxon>
        <taxon>Metazoa</taxon>
        <taxon>Ecdysozoa</taxon>
        <taxon>Arthropoda</taxon>
        <taxon>Chelicerata</taxon>
        <taxon>Arachnida</taxon>
        <taxon>Acari</taxon>
        <taxon>Parasitiformes</taxon>
        <taxon>Ixodida</taxon>
        <taxon>Ixodoidea</taxon>
        <taxon>Ixodidae</taxon>
        <taxon>Amblyomminae</taxon>
        <taxon>Amblyomma</taxon>
    </lineage>
</organism>
<dbReference type="InterPro" id="IPR039859">
    <property type="entry name" value="PFA4/ZDH16/20/ERF2-like"/>
</dbReference>
<feature type="transmembrane region" description="Helical" evidence="1">
    <location>
        <begin position="21"/>
        <end position="40"/>
    </location>
</feature>
<dbReference type="EMBL" id="JARKHS020009622">
    <property type="protein sequence ID" value="KAK8779622.1"/>
    <property type="molecule type" value="Genomic_DNA"/>
</dbReference>
<name>A0AAQ4EYG0_AMBAM</name>
<reference evidence="2 3" key="1">
    <citation type="journal article" date="2023" name="Arcadia Sci">
        <title>De novo assembly of a long-read Amblyomma americanum tick genome.</title>
        <authorList>
            <person name="Chou S."/>
            <person name="Poskanzer K.E."/>
            <person name="Rollins M."/>
            <person name="Thuy-Boun P.S."/>
        </authorList>
    </citation>
    <scope>NUCLEOTIDE SEQUENCE [LARGE SCALE GENOMIC DNA]</scope>
    <source>
        <strain evidence="2">F_SG_1</strain>
        <tissue evidence="2">Salivary glands</tissue>
    </source>
</reference>
<comment type="caution">
    <text evidence="2">The sequence shown here is derived from an EMBL/GenBank/DDBJ whole genome shotgun (WGS) entry which is preliminary data.</text>
</comment>
<accession>A0AAQ4EYG0</accession>
<dbReference type="PANTHER" id="PTHR12246">
    <property type="entry name" value="PALMITOYLTRANSFERASE ZDHHC16"/>
    <property type="match status" value="1"/>
</dbReference>
<feature type="transmembrane region" description="Helical" evidence="1">
    <location>
        <begin position="60"/>
        <end position="84"/>
    </location>
</feature>
<keyword evidence="1" id="KW-0812">Transmembrane</keyword>
<keyword evidence="3" id="KW-1185">Reference proteome</keyword>